<gene>
    <name evidence="3" type="ORF">mMyoMyo1_016960</name>
</gene>
<proteinExistence type="predicted"/>
<keyword evidence="1" id="KW-0175">Coiled coil</keyword>
<dbReference type="PANTHER" id="PTHR46251">
    <property type="entry name" value="RUN DOMAIN-CONTAINING 3 PROTEIN RUNDC3"/>
    <property type="match status" value="1"/>
</dbReference>
<accession>A0A7J7T8H8</accession>
<evidence type="ECO:0000256" key="1">
    <source>
        <dbReference type="SAM" id="Coils"/>
    </source>
</evidence>
<dbReference type="EMBL" id="JABWUV010000017">
    <property type="protein sequence ID" value="KAF6296830.1"/>
    <property type="molecule type" value="Genomic_DNA"/>
</dbReference>
<feature type="region of interest" description="Disordered" evidence="2">
    <location>
        <begin position="90"/>
        <end position="124"/>
    </location>
</feature>
<keyword evidence="4" id="KW-1185">Reference proteome</keyword>
<dbReference type="AlphaFoldDB" id="A0A7J7T8H8"/>
<feature type="compositionally biased region" description="Polar residues" evidence="2">
    <location>
        <begin position="90"/>
        <end position="103"/>
    </location>
</feature>
<name>A0A7J7T8H8_MYOMY</name>
<dbReference type="PANTHER" id="PTHR46251:SF4">
    <property type="entry name" value="RUN DOMAIN-CONTAINING PROTEIN 3A"/>
    <property type="match status" value="1"/>
</dbReference>
<dbReference type="Proteomes" id="UP000527355">
    <property type="component" value="Unassembled WGS sequence"/>
</dbReference>
<feature type="coiled-coil region" evidence="1">
    <location>
        <begin position="5"/>
        <end position="36"/>
    </location>
</feature>
<dbReference type="InterPro" id="IPR047340">
    <property type="entry name" value="RUNDC3A_B"/>
</dbReference>
<reference evidence="3 4" key="1">
    <citation type="journal article" date="2020" name="Nature">
        <title>Six reference-quality genomes reveal evolution of bat adaptations.</title>
        <authorList>
            <person name="Jebb D."/>
            <person name="Huang Z."/>
            <person name="Pippel M."/>
            <person name="Hughes G.M."/>
            <person name="Lavrichenko K."/>
            <person name="Devanna P."/>
            <person name="Winkler S."/>
            <person name="Jermiin L.S."/>
            <person name="Skirmuntt E.C."/>
            <person name="Katzourakis A."/>
            <person name="Burkitt-Gray L."/>
            <person name="Ray D.A."/>
            <person name="Sullivan K.A.M."/>
            <person name="Roscito J.G."/>
            <person name="Kirilenko B.M."/>
            <person name="Davalos L.M."/>
            <person name="Corthals A.P."/>
            <person name="Power M.L."/>
            <person name="Jones G."/>
            <person name="Ransome R.D."/>
            <person name="Dechmann D.K.N."/>
            <person name="Locatelli A.G."/>
            <person name="Puechmaille S.J."/>
            <person name="Fedrigo O."/>
            <person name="Jarvis E.D."/>
            <person name="Hiller M."/>
            <person name="Vernes S.C."/>
            <person name="Myers E.W."/>
            <person name="Teeling E.C."/>
        </authorList>
    </citation>
    <scope>NUCLEOTIDE SEQUENCE [LARGE SCALE GENOMIC DNA]</scope>
    <source>
        <strain evidence="3">MMyoMyo1</strain>
        <tissue evidence="3">Flight muscle</tissue>
    </source>
</reference>
<protein>
    <submittedName>
        <fullName evidence="3">RUN domain containing 3A</fullName>
    </submittedName>
</protein>
<organism evidence="3 4">
    <name type="scientific">Myotis myotis</name>
    <name type="common">Greater mouse-eared bat</name>
    <name type="synonym">Vespertilio myotis</name>
    <dbReference type="NCBI Taxonomy" id="51298"/>
    <lineage>
        <taxon>Eukaryota</taxon>
        <taxon>Metazoa</taxon>
        <taxon>Chordata</taxon>
        <taxon>Craniata</taxon>
        <taxon>Vertebrata</taxon>
        <taxon>Euteleostomi</taxon>
        <taxon>Mammalia</taxon>
        <taxon>Eutheria</taxon>
        <taxon>Laurasiatheria</taxon>
        <taxon>Chiroptera</taxon>
        <taxon>Yangochiroptera</taxon>
        <taxon>Vespertilionidae</taxon>
        <taxon>Myotis</taxon>
    </lineage>
</organism>
<sequence>MTHPRSLLQLQLEEAAAQNQREKRELEGVILELQEQLTGLIPGDHAPLAQGSKELTTPLVNQWPSLGTLNGAEGVSNPKLYRRHSFMSTERLSAEASLSSDSQRLGEGKQDEEPWGPIGSSEPN</sequence>
<evidence type="ECO:0000256" key="2">
    <source>
        <dbReference type="SAM" id="MobiDB-lite"/>
    </source>
</evidence>
<dbReference type="GO" id="GO:0010753">
    <property type="term" value="P:positive regulation of cGMP-mediated signaling"/>
    <property type="evidence" value="ECO:0007669"/>
    <property type="project" value="TreeGrafter"/>
</dbReference>
<comment type="caution">
    <text evidence="3">The sequence shown here is derived from an EMBL/GenBank/DDBJ whole genome shotgun (WGS) entry which is preliminary data.</text>
</comment>
<dbReference type="VEuPathDB" id="HostDB:GeneID_118671789"/>
<evidence type="ECO:0000313" key="3">
    <source>
        <dbReference type="EMBL" id="KAF6296830.1"/>
    </source>
</evidence>
<evidence type="ECO:0000313" key="4">
    <source>
        <dbReference type="Proteomes" id="UP000527355"/>
    </source>
</evidence>